<dbReference type="AlphaFoldDB" id="A0A4Z2EXR5"/>
<comment type="caution">
    <text evidence="1">The sequence shown here is derived from an EMBL/GenBank/DDBJ whole genome shotgun (WGS) entry which is preliminary data.</text>
</comment>
<proteinExistence type="predicted"/>
<gene>
    <name evidence="1" type="ORF">EYF80_056209</name>
</gene>
<dbReference type="Proteomes" id="UP000314294">
    <property type="component" value="Unassembled WGS sequence"/>
</dbReference>
<reference evidence="1 2" key="1">
    <citation type="submission" date="2019-03" db="EMBL/GenBank/DDBJ databases">
        <title>First draft genome of Liparis tanakae, snailfish: a comprehensive survey of snailfish specific genes.</title>
        <authorList>
            <person name="Kim W."/>
            <person name="Song I."/>
            <person name="Jeong J.-H."/>
            <person name="Kim D."/>
            <person name="Kim S."/>
            <person name="Ryu S."/>
            <person name="Song J.Y."/>
            <person name="Lee S.K."/>
        </authorList>
    </citation>
    <scope>NUCLEOTIDE SEQUENCE [LARGE SCALE GENOMIC DNA]</scope>
    <source>
        <tissue evidence="1">Muscle</tissue>
    </source>
</reference>
<evidence type="ECO:0000313" key="1">
    <source>
        <dbReference type="EMBL" id="TNN33629.1"/>
    </source>
</evidence>
<name>A0A4Z2EXR5_9TELE</name>
<organism evidence="1 2">
    <name type="scientific">Liparis tanakae</name>
    <name type="common">Tanaka's snailfish</name>
    <dbReference type="NCBI Taxonomy" id="230148"/>
    <lineage>
        <taxon>Eukaryota</taxon>
        <taxon>Metazoa</taxon>
        <taxon>Chordata</taxon>
        <taxon>Craniata</taxon>
        <taxon>Vertebrata</taxon>
        <taxon>Euteleostomi</taxon>
        <taxon>Actinopterygii</taxon>
        <taxon>Neopterygii</taxon>
        <taxon>Teleostei</taxon>
        <taxon>Neoteleostei</taxon>
        <taxon>Acanthomorphata</taxon>
        <taxon>Eupercaria</taxon>
        <taxon>Perciformes</taxon>
        <taxon>Cottioidei</taxon>
        <taxon>Cottales</taxon>
        <taxon>Liparidae</taxon>
        <taxon>Liparis</taxon>
    </lineage>
</organism>
<evidence type="ECO:0000313" key="2">
    <source>
        <dbReference type="Proteomes" id="UP000314294"/>
    </source>
</evidence>
<keyword evidence="2" id="KW-1185">Reference proteome</keyword>
<sequence>MHELRPGCARRPVVVVTRGVCGNQHVYTHEHKQQGLEEAGPLQGVMVPGIQERDAPPLMYSLHCVFMLMNLQLDV</sequence>
<protein>
    <submittedName>
        <fullName evidence="1">Uncharacterized protein</fullName>
    </submittedName>
</protein>
<accession>A0A4Z2EXR5</accession>
<dbReference type="EMBL" id="SRLO01002178">
    <property type="protein sequence ID" value="TNN33629.1"/>
    <property type="molecule type" value="Genomic_DNA"/>
</dbReference>